<organism evidence="2 3">
    <name type="scientific">Candolleomyces aberdarensis</name>
    <dbReference type="NCBI Taxonomy" id="2316362"/>
    <lineage>
        <taxon>Eukaryota</taxon>
        <taxon>Fungi</taxon>
        <taxon>Dikarya</taxon>
        <taxon>Basidiomycota</taxon>
        <taxon>Agaricomycotina</taxon>
        <taxon>Agaricomycetes</taxon>
        <taxon>Agaricomycetidae</taxon>
        <taxon>Agaricales</taxon>
        <taxon>Agaricineae</taxon>
        <taxon>Psathyrellaceae</taxon>
        <taxon>Candolleomyces</taxon>
    </lineage>
</organism>
<keyword evidence="1" id="KW-0732">Signal</keyword>
<dbReference type="STRING" id="2316362.A0A4Q2DVH6"/>
<evidence type="ECO:0000256" key="1">
    <source>
        <dbReference type="SAM" id="SignalP"/>
    </source>
</evidence>
<name>A0A4Q2DVH6_9AGAR</name>
<proteinExistence type="predicted"/>
<protein>
    <submittedName>
        <fullName evidence="2">Uncharacterized protein</fullName>
    </submittedName>
</protein>
<gene>
    <name evidence="2" type="ORF">EST38_g2457</name>
</gene>
<evidence type="ECO:0000313" key="3">
    <source>
        <dbReference type="Proteomes" id="UP000290288"/>
    </source>
</evidence>
<sequence>MKSFFFALTLLVSFVAASRSGIYQEGGNVIQPPGYVEHVARSAEHLTPTPTEERITNGERLRRGLKLLPPTRRSGALVPRASCVPLSNGAGNIQVRRESDGSILGYIRNTFDGQNSYTYGSLENALNIQLSSTSINAGAIEIVAIDGPDNAHPFVGSVGGSGGYNFNPGNLGYTYLSGTGHTAANSPPSFEAGHSIQSLGYNAPAESTVWSVDCLTGTITGQWTNTDGSQPATSIFYDTNVDFLGLIGDFNKFVETFPNENAYLVTLHFIPTPV</sequence>
<keyword evidence="3" id="KW-1185">Reference proteome</keyword>
<comment type="caution">
    <text evidence="2">The sequence shown here is derived from an EMBL/GenBank/DDBJ whole genome shotgun (WGS) entry which is preliminary data.</text>
</comment>
<accession>A0A4Q2DVH6</accession>
<dbReference type="EMBL" id="SDEE01000043">
    <property type="protein sequence ID" value="RXW23382.1"/>
    <property type="molecule type" value="Genomic_DNA"/>
</dbReference>
<dbReference type="OrthoDB" id="4584900at2759"/>
<evidence type="ECO:0000313" key="2">
    <source>
        <dbReference type="EMBL" id="RXW23382.1"/>
    </source>
</evidence>
<reference evidence="2 3" key="1">
    <citation type="submission" date="2019-01" db="EMBL/GenBank/DDBJ databases">
        <title>Draft genome sequence of Psathyrella aberdarensis IHI B618.</title>
        <authorList>
            <person name="Buettner E."/>
            <person name="Kellner H."/>
        </authorList>
    </citation>
    <scope>NUCLEOTIDE SEQUENCE [LARGE SCALE GENOMIC DNA]</scope>
    <source>
        <strain evidence="2 3">IHI B618</strain>
    </source>
</reference>
<feature type="chain" id="PRO_5020696866" evidence="1">
    <location>
        <begin position="18"/>
        <end position="274"/>
    </location>
</feature>
<dbReference type="AlphaFoldDB" id="A0A4Q2DVH6"/>
<feature type="signal peptide" evidence="1">
    <location>
        <begin position="1"/>
        <end position="17"/>
    </location>
</feature>
<dbReference type="Proteomes" id="UP000290288">
    <property type="component" value="Unassembled WGS sequence"/>
</dbReference>